<accession>B3RPV4</accession>
<dbReference type="GeneID" id="6750756"/>
<dbReference type="Proteomes" id="UP000009022">
    <property type="component" value="Unassembled WGS sequence"/>
</dbReference>
<evidence type="ECO:0000256" key="4">
    <source>
        <dbReference type="ARBA" id="ARBA00022490"/>
    </source>
</evidence>
<comment type="similarity">
    <text evidence="2">Belongs to the GET4 family.</text>
</comment>
<proteinExistence type="inferred from homology"/>
<evidence type="ECO:0000313" key="6">
    <source>
        <dbReference type="Proteomes" id="UP000009022"/>
    </source>
</evidence>
<evidence type="ECO:0000256" key="1">
    <source>
        <dbReference type="ARBA" id="ARBA00004514"/>
    </source>
</evidence>
<dbReference type="GO" id="GO:0045048">
    <property type="term" value="P:protein insertion into ER membrane"/>
    <property type="evidence" value="ECO:0000318"/>
    <property type="project" value="GO_Central"/>
</dbReference>
<dbReference type="HOGENOM" id="CLU_904075_0_0_1"/>
<protein>
    <submittedName>
        <fullName evidence="5">Uncharacterized protein</fullName>
    </submittedName>
</protein>
<dbReference type="Pfam" id="PF04190">
    <property type="entry name" value="GET4"/>
    <property type="match status" value="1"/>
</dbReference>
<dbReference type="GO" id="GO:0071818">
    <property type="term" value="C:BAT3 complex"/>
    <property type="evidence" value="ECO:0000318"/>
    <property type="project" value="GO_Central"/>
</dbReference>
<dbReference type="FunCoup" id="B3RPV4">
    <property type="interactions" value="1989"/>
</dbReference>
<evidence type="ECO:0000256" key="2">
    <source>
        <dbReference type="ARBA" id="ARBA00005351"/>
    </source>
</evidence>
<dbReference type="GO" id="GO:0005829">
    <property type="term" value="C:cytosol"/>
    <property type="evidence" value="ECO:0000318"/>
    <property type="project" value="GO_Central"/>
</dbReference>
<evidence type="ECO:0000256" key="3">
    <source>
        <dbReference type="ARBA" id="ARBA00022448"/>
    </source>
</evidence>
<dbReference type="CTD" id="6750756"/>
<sequence length="308" mass="34829">MASAAYGGAPPVADSRTRSAAMKMLKKAEMKYNEGDFYEAHQIYRIAYARFRAKELYNDAMEAIRPAILLFTRCKCIDLAKDLALLIIETLTDRRIPVTTAILENLSSICGMFDSDSDARVTIIEKAILYTKAVGNPEHGDNRLYKLLAEMYWKEKNFGMAIKCLMYGNAETLAGALVDLSITFGYNDEADLIITNCILQLLCSNRKNIAAATLQHYVKTHPQLSGSRAPLPLINFLNYVIRAVETYYLTQIGKVYFKKTMSFNTFIEDTDKSYIVESLTRYLMERKQDSSNSDDVVEDARSVNDLMN</sequence>
<dbReference type="InterPro" id="IPR011990">
    <property type="entry name" value="TPR-like_helical_dom_sf"/>
</dbReference>
<name>B3RPV4_TRIAD</name>
<keyword evidence="3" id="KW-0813">Transport</keyword>
<keyword evidence="4" id="KW-0963">Cytoplasm</keyword>
<gene>
    <name evidence="5" type="ORF">TRIADDRAFT_53676</name>
</gene>
<dbReference type="AlphaFoldDB" id="B3RPV4"/>
<dbReference type="EMBL" id="DS985242">
    <property type="protein sequence ID" value="EDV27707.1"/>
    <property type="molecule type" value="Genomic_DNA"/>
</dbReference>
<dbReference type="PANTHER" id="PTHR12875">
    <property type="entry name" value="GOLGI TO ER TRAFFIC PROTEIN 4 HOMOLOG"/>
    <property type="match status" value="1"/>
</dbReference>
<dbReference type="KEGG" id="tad:TRIADDRAFT_53676"/>
<dbReference type="eggNOG" id="KOG3024">
    <property type="taxonomic scope" value="Eukaryota"/>
</dbReference>
<dbReference type="PhylomeDB" id="B3RPV4"/>
<dbReference type="STRING" id="10228.B3RPV4"/>
<organism evidence="5 6">
    <name type="scientific">Trichoplax adhaerens</name>
    <name type="common">Trichoplax reptans</name>
    <dbReference type="NCBI Taxonomy" id="10228"/>
    <lineage>
        <taxon>Eukaryota</taxon>
        <taxon>Metazoa</taxon>
        <taxon>Placozoa</taxon>
        <taxon>Uniplacotomia</taxon>
        <taxon>Trichoplacea</taxon>
        <taxon>Trichoplacidae</taxon>
        <taxon>Trichoplax</taxon>
    </lineage>
</organism>
<reference evidence="5 6" key="1">
    <citation type="journal article" date="2008" name="Nature">
        <title>The Trichoplax genome and the nature of placozoans.</title>
        <authorList>
            <person name="Srivastava M."/>
            <person name="Begovic E."/>
            <person name="Chapman J."/>
            <person name="Putnam N.H."/>
            <person name="Hellsten U."/>
            <person name="Kawashima T."/>
            <person name="Kuo A."/>
            <person name="Mitros T."/>
            <person name="Salamov A."/>
            <person name="Carpenter M.L."/>
            <person name="Signorovitch A.Y."/>
            <person name="Moreno M.A."/>
            <person name="Kamm K."/>
            <person name="Grimwood J."/>
            <person name="Schmutz J."/>
            <person name="Shapiro H."/>
            <person name="Grigoriev I.V."/>
            <person name="Buss L.W."/>
            <person name="Schierwater B."/>
            <person name="Dellaporta S.L."/>
            <person name="Rokhsar D.S."/>
        </authorList>
    </citation>
    <scope>NUCLEOTIDE SEQUENCE [LARGE SCALE GENOMIC DNA]</scope>
    <source>
        <strain evidence="5 6">Grell-BS-1999</strain>
    </source>
</reference>
<dbReference type="Gene3D" id="1.25.40.10">
    <property type="entry name" value="Tetratricopeptide repeat domain"/>
    <property type="match status" value="1"/>
</dbReference>
<evidence type="ECO:0000313" key="5">
    <source>
        <dbReference type="EMBL" id="EDV27707.1"/>
    </source>
</evidence>
<dbReference type="OrthoDB" id="10252405at2759"/>
<dbReference type="PANTHER" id="PTHR12875:SF0">
    <property type="entry name" value="GOLGI TO ER TRAFFIC PROTEIN 4 HOMOLOG"/>
    <property type="match status" value="1"/>
</dbReference>
<keyword evidence="6" id="KW-1185">Reference proteome</keyword>
<dbReference type="InterPro" id="IPR007317">
    <property type="entry name" value="GET4"/>
</dbReference>
<comment type="subcellular location">
    <subcellularLocation>
        <location evidence="1">Cytoplasm</location>
        <location evidence="1">Cytosol</location>
    </subcellularLocation>
</comment>
<dbReference type="RefSeq" id="XP_002109541.1">
    <property type="nucleotide sequence ID" value="XM_002109505.1"/>
</dbReference>
<dbReference type="FunFam" id="1.25.40.10:FF:000060">
    <property type="entry name" value="Golgi to ER traffic protein 4 homolog"/>
    <property type="match status" value="1"/>
</dbReference>
<dbReference type="InParanoid" id="B3RPV4"/>